<proteinExistence type="predicted"/>
<dbReference type="InterPro" id="IPR027417">
    <property type="entry name" value="P-loop_NTPase"/>
</dbReference>
<dbReference type="SUPFAM" id="SSF52540">
    <property type="entry name" value="P-loop containing nucleoside triphosphate hydrolases"/>
    <property type="match status" value="2"/>
</dbReference>
<dbReference type="AlphaFoldDB" id="A0A367MF76"/>
<name>A0A367MF76_PSEAI</name>
<evidence type="ECO:0000313" key="4">
    <source>
        <dbReference type="EMBL" id="RCI76070.1"/>
    </source>
</evidence>
<dbReference type="PROSITE" id="PS00211">
    <property type="entry name" value="ABC_TRANSPORTER_1"/>
    <property type="match status" value="1"/>
</dbReference>
<dbReference type="Pfam" id="PF00005">
    <property type="entry name" value="ABC_tran"/>
    <property type="match status" value="2"/>
</dbReference>
<accession>A0A367MF76</accession>
<comment type="caution">
    <text evidence="4">The sequence shown here is derived from an EMBL/GenBank/DDBJ whole genome shotgun (WGS) entry which is preliminary data.</text>
</comment>
<feature type="domain" description="ABC transporter" evidence="3">
    <location>
        <begin position="9"/>
        <end position="244"/>
    </location>
</feature>
<gene>
    <name evidence="4" type="ORF">DT376_04330</name>
</gene>
<evidence type="ECO:0000313" key="5">
    <source>
        <dbReference type="Proteomes" id="UP000253594"/>
    </source>
</evidence>
<keyword evidence="2 4" id="KW-0067">ATP-binding</keyword>
<dbReference type="Proteomes" id="UP000253594">
    <property type="component" value="Unassembled WGS sequence"/>
</dbReference>
<protein>
    <submittedName>
        <fullName evidence="4">ABC transporter ATP-binding protein</fullName>
    </submittedName>
</protein>
<organism evidence="4 5">
    <name type="scientific">Pseudomonas aeruginosa</name>
    <dbReference type="NCBI Taxonomy" id="287"/>
    <lineage>
        <taxon>Bacteria</taxon>
        <taxon>Pseudomonadati</taxon>
        <taxon>Pseudomonadota</taxon>
        <taxon>Gammaproteobacteria</taxon>
        <taxon>Pseudomonadales</taxon>
        <taxon>Pseudomonadaceae</taxon>
        <taxon>Pseudomonas</taxon>
    </lineage>
</organism>
<dbReference type="PANTHER" id="PTHR43038:SF3">
    <property type="entry name" value="ABC TRANSPORTER G FAMILY MEMBER 20 ISOFORM X1"/>
    <property type="match status" value="1"/>
</dbReference>
<evidence type="ECO:0000256" key="1">
    <source>
        <dbReference type="ARBA" id="ARBA00022741"/>
    </source>
</evidence>
<dbReference type="EMBL" id="QORE01000080">
    <property type="protein sequence ID" value="RCI76070.1"/>
    <property type="molecule type" value="Genomic_DNA"/>
</dbReference>
<sequence length="580" mass="63329">MTAGGSGVASLRGVSLRYGETRAVDDVSLEIPANRMVGLIGPDGVGKSSLLALLAGARKMQDGEIRVLDGDMRDRRHRRAVCPRIAYMPQGLGKNLYPTLSVFENVDFFGRLFGHDKAERERRIADLLQSTGLAPFAERPAGKLSGGMKQKLGLCCALIHDPDLLILDEPTTGVDPLSRNQFWELIGRIRAGREGMSVLVATAYMEEAERFDWLVAMDDGKVLATGTPQELRERTGTQSLESAFIALLPESKRAGHHRLVIPPRPQSEGAPRIAIEAEGLTCRFGDFVAVDHVSFRIERGEIFGFLGSNGCGKSTTMKMLTGFLAPSAGTASIFGFDIRNRTLQAQRLIGYLPEGSPCYAEMTVQGFLDFIAEIRGYRGAGKRERVARALGLLELDEVRRQTIETLSKGFRRRVGLAQAILHEPRALVLDEPTDGLDPNQKHQVRELIRGLAQERIVIISTHILEEVSALCSRALVIGGGRLLADSTPLELASRSRYHQAVTLYSDEPLDAVALAVLPGVAGIEENPAEGSLTVLAQPGAVIFPQVSGLVAERGWRIRELDVERGRLDEVFRNLTRGTEA</sequence>
<keyword evidence="1" id="KW-0547">Nucleotide-binding</keyword>
<dbReference type="InterPro" id="IPR003439">
    <property type="entry name" value="ABC_transporter-like_ATP-bd"/>
</dbReference>
<evidence type="ECO:0000256" key="2">
    <source>
        <dbReference type="ARBA" id="ARBA00022840"/>
    </source>
</evidence>
<evidence type="ECO:0000259" key="3">
    <source>
        <dbReference type="PROSITE" id="PS50893"/>
    </source>
</evidence>
<dbReference type="InterPro" id="IPR017871">
    <property type="entry name" value="ABC_transporter-like_CS"/>
</dbReference>
<dbReference type="SMART" id="SM00382">
    <property type="entry name" value="AAA"/>
    <property type="match status" value="2"/>
</dbReference>
<dbReference type="Gene3D" id="3.40.50.300">
    <property type="entry name" value="P-loop containing nucleotide triphosphate hydrolases"/>
    <property type="match status" value="2"/>
</dbReference>
<dbReference type="GO" id="GO:0016887">
    <property type="term" value="F:ATP hydrolysis activity"/>
    <property type="evidence" value="ECO:0007669"/>
    <property type="project" value="InterPro"/>
</dbReference>
<dbReference type="GO" id="GO:0005524">
    <property type="term" value="F:ATP binding"/>
    <property type="evidence" value="ECO:0007669"/>
    <property type="project" value="UniProtKB-KW"/>
</dbReference>
<dbReference type="CDD" id="cd03230">
    <property type="entry name" value="ABC_DR_subfamily_A"/>
    <property type="match status" value="2"/>
</dbReference>
<feature type="domain" description="ABC transporter" evidence="3">
    <location>
        <begin position="275"/>
        <end position="504"/>
    </location>
</feature>
<dbReference type="PANTHER" id="PTHR43038">
    <property type="entry name" value="ATP-BINDING CASSETTE, SUB-FAMILY H, MEMBER 1"/>
    <property type="match status" value="1"/>
</dbReference>
<reference evidence="4 5" key="1">
    <citation type="submission" date="2018-07" db="EMBL/GenBank/DDBJ databases">
        <title>Mechanisms of high-level aminoglycoside resistance among Gram-negative pathogens in Brazil.</title>
        <authorList>
            <person name="Ballaben A.S."/>
            <person name="Darini A.L.C."/>
            <person name="Doi Y."/>
        </authorList>
    </citation>
    <scope>NUCLEOTIDE SEQUENCE [LARGE SCALE GENOMIC DNA]</scope>
    <source>
        <strain evidence="4 5">B2-305</strain>
    </source>
</reference>
<dbReference type="InterPro" id="IPR003593">
    <property type="entry name" value="AAA+_ATPase"/>
</dbReference>
<dbReference type="PROSITE" id="PS50893">
    <property type="entry name" value="ABC_TRANSPORTER_2"/>
    <property type="match status" value="2"/>
</dbReference>